<dbReference type="EMBL" id="QMDV01000003">
    <property type="protein sequence ID" value="RAU82465.1"/>
    <property type="molecule type" value="Genomic_DNA"/>
</dbReference>
<reference evidence="3 4" key="1">
    <citation type="submission" date="2018-06" db="EMBL/GenBank/DDBJ databases">
        <authorList>
            <person name="Liu Z.-W."/>
        </authorList>
    </citation>
    <scope>NUCLEOTIDE SEQUENCE [LARGE SCALE GENOMIC DNA]</scope>
    <source>
        <strain evidence="3 4">2b14</strain>
    </source>
</reference>
<evidence type="ECO:0000256" key="1">
    <source>
        <dbReference type="ARBA" id="ARBA00038240"/>
    </source>
</evidence>
<comment type="caution">
    <text evidence="3">The sequence shown here is derived from an EMBL/GenBank/DDBJ whole genome shotgun (WGS) entry which is preliminary data.</text>
</comment>
<dbReference type="PANTHER" id="PTHR21064">
    <property type="entry name" value="AMINOGLYCOSIDE PHOSPHOTRANSFERASE DOMAIN-CONTAINING PROTEIN-RELATED"/>
    <property type="match status" value="1"/>
</dbReference>
<evidence type="ECO:0000313" key="4">
    <source>
        <dbReference type="Proteomes" id="UP000251692"/>
    </source>
</evidence>
<dbReference type="Proteomes" id="UP000251692">
    <property type="component" value="Unassembled WGS sequence"/>
</dbReference>
<reference evidence="3 4" key="2">
    <citation type="submission" date="2018-07" db="EMBL/GenBank/DDBJ databases">
        <title>Pontibacter sp. 2b14 genomic sequence and assembly.</title>
        <authorList>
            <person name="Du Z.-J."/>
        </authorList>
    </citation>
    <scope>NUCLEOTIDE SEQUENCE [LARGE SCALE GENOMIC DNA]</scope>
    <source>
        <strain evidence="3 4">2b14</strain>
    </source>
</reference>
<accession>A0A364RDZ6</accession>
<organism evidence="3 4">
    <name type="scientific">Pontibacter arcticus</name>
    <dbReference type="NCBI Taxonomy" id="2080288"/>
    <lineage>
        <taxon>Bacteria</taxon>
        <taxon>Pseudomonadati</taxon>
        <taxon>Bacteroidota</taxon>
        <taxon>Cytophagia</taxon>
        <taxon>Cytophagales</taxon>
        <taxon>Hymenobacteraceae</taxon>
        <taxon>Pontibacter</taxon>
    </lineage>
</organism>
<dbReference type="OrthoDB" id="241498at2"/>
<evidence type="ECO:0000313" key="3">
    <source>
        <dbReference type="EMBL" id="RAU82465.1"/>
    </source>
</evidence>
<dbReference type="GO" id="GO:0009088">
    <property type="term" value="P:threonine biosynthetic process"/>
    <property type="evidence" value="ECO:0007669"/>
    <property type="project" value="TreeGrafter"/>
</dbReference>
<dbReference type="Pfam" id="PF01636">
    <property type="entry name" value="APH"/>
    <property type="match status" value="1"/>
</dbReference>
<dbReference type="InterPro" id="IPR002575">
    <property type="entry name" value="Aminoglycoside_PTrfase"/>
</dbReference>
<comment type="similarity">
    <text evidence="1">Belongs to the pseudomonas-type ThrB family.</text>
</comment>
<dbReference type="Gene3D" id="3.90.1200.10">
    <property type="match status" value="1"/>
</dbReference>
<protein>
    <recommendedName>
        <fullName evidence="2">Aminoglycoside phosphotransferase domain-containing protein</fullName>
    </recommendedName>
</protein>
<dbReference type="GO" id="GO:0004413">
    <property type="term" value="F:homoserine kinase activity"/>
    <property type="evidence" value="ECO:0007669"/>
    <property type="project" value="TreeGrafter"/>
</dbReference>
<sequence>MNHAPVISSILSPDYLAAFFVLQYSFGENATCKILKTGINHTYLLSTSTAKFVLRVYYHGWRTESEITEELTLLNFLTEHGISVAYPIRDREGKYINQLKAPEGDRFAVLFSYADGETIRVPSEEVSYQLGTAMAKMHQLTVNKPIHRKAYNAASLVSWALQEARNHFDAPSEEMQYFERADAKVLAVFEQADAAALRYGIVHLDLWYENMKIRNGTDITIFDFDNCGNGWLFLDMAYSLMTLYRNESNKENFESKRESFYKGYELVTPISAEEKRLIPYGGLAIWLHYTGIHVQRFNDFSNQFLSPEFLKYWMQTVNQWMKYNGIEV</sequence>
<name>A0A364RDZ6_9BACT</name>
<evidence type="ECO:0000259" key="2">
    <source>
        <dbReference type="Pfam" id="PF01636"/>
    </source>
</evidence>
<dbReference type="SUPFAM" id="SSF56112">
    <property type="entry name" value="Protein kinase-like (PK-like)"/>
    <property type="match status" value="1"/>
</dbReference>
<feature type="domain" description="Aminoglycoside phosphotransferase" evidence="2">
    <location>
        <begin position="39"/>
        <end position="248"/>
    </location>
</feature>
<proteinExistence type="inferred from homology"/>
<dbReference type="InterPro" id="IPR050249">
    <property type="entry name" value="Pseudomonas-type_ThrB"/>
</dbReference>
<dbReference type="RefSeq" id="WP_112306057.1">
    <property type="nucleotide sequence ID" value="NZ_QMDV01000003.1"/>
</dbReference>
<dbReference type="InterPro" id="IPR011009">
    <property type="entry name" value="Kinase-like_dom_sf"/>
</dbReference>
<gene>
    <name evidence="3" type="ORF">DP923_11820</name>
</gene>
<dbReference type="AlphaFoldDB" id="A0A364RDZ6"/>
<dbReference type="PANTHER" id="PTHR21064:SF6">
    <property type="entry name" value="AMINOGLYCOSIDE PHOSPHOTRANSFERASE DOMAIN-CONTAINING PROTEIN"/>
    <property type="match status" value="1"/>
</dbReference>
<keyword evidence="4" id="KW-1185">Reference proteome</keyword>
<dbReference type="Gene3D" id="3.30.200.20">
    <property type="entry name" value="Phosphorylase Kinase, domain 1"/>
    <property type="match status" value="1"/>
</dbReference>